<feature type="compositionally biased region" description="Acidic residues" evidence="1">
    <location>
        <begin position="564"/>
        <end position="575"/>
    </location>
</feature>
<protein>
    <recommendedName>
        <fullName evidence="4">Telomere-associated protein Rif1 N-terminal domain-containing protein</fullName>
    </recommendedName>
</protein>
<feature type="compositionally biased region" description="Low complexity" evidence="1">
    <location>
        <begin position="100"/>
        <end position="113"/>
    </location>
</feature>
<proteinExistence type="predicted"/>
<keyword evidence="3" id="KW-1185">Reference proteome</keyword>
<evidence type="ECO:0000256" key="1">
    <source>
        <dbReference type="SAM" id="MobiDB-lite"/>
    </source>
</evidence>
<dbReference type="OrthoDB" id="2591260at2759"/>
<feature type="region of interest" description="Disordered" evidence="1">
    <location>
        <begin position="1346"/>
        <end position="1385"/>
    </location>
</feature>
<gene>
    <name evidence="2" type="ORF">DFP72DRAFT_1176924</name>
</gene>
<feature type="compositionally biased region" description="Low complexity" evidence="1">
    <location>
        <begin position="35"/>
        <end position="47"/>
    </location>
</feature>
<accession>A0A8H6LUL8</accession>
<sequence>MTLLTPPHSSTKENVAKFTFALAVNVDVPKMQASTSTAASATPSSASRNVVWSPDNTYHPLITPGRTPPSTATTNARFKERPRSILKRRRSPPPLPLTDSTNAPQPSTSTSPPADVTSLQDLPPDLDQQFRMREATPEPSDPMTNLTYLDYPVSLILKDDAEPRELIEGYSILAARLRTSVAYKTDADASWPLFQPFRKRGEDFVQCVIRDLGRALVDPIKTLACPSSIEEENAMKEWQDADDGEDAKAGLPSPLSSPKKPKRKGMTAAQVKYARDLCTISHSVMKLLCIMFSVPATYSVFEVEQLKSMMKATLAIPLAERLPTPNARKTCALAILVLQCQRLPETVVSVFRDRIALALKRGITGELGKEGKKGSANDGLRAIHDLSIYQPRTYIPAFTTVMFLRCILDNLLAPTLALRLQACHALGGVAYALAGLPPSSHHVHASNAVLEFVTTPAPPSPSKNKASPSLAPRDSAIVRTLRTTMSTPDPTHVAQSPIWSISVIASLVVLLGSRICTSKKACTSLLGVLKLASNKKTSIRGLFSIAWRTLTWAWFQPDYDTLEDDGEDEKTDGESGESAKRSVQNDTKLKTREAFFVLLNEVMQGQTALHNVAAFMSCRAPAGVHPDDNLRRGLTILQSMVFGGNAESVNDAMAILTNLLNPTKSAFPPQPTHRILARGLFSSHPTTGLLAVDLAAGVNVANSSMAAVRPLFDGLLNISDVRPLTRAELRKEWVWTRVCKLWRSITTTLQVDEEAEIPEDLLRAWEAIVVAGLGRGEEEESGDAASEADFMEKVMEVLVGILEDKSLDFRLREDAPAAGTSKIPFPSSDAASSSSVASLGKHTKHELKFKVVRALCSTVEAVASKEQLAGKPLHNLFACLVNPKNVAEWTTPRSVEPAPRTPLPRKRQRTSSLALWNAISSGSSGAPGKDVLAPICGYTSLVTSVMSIADGEAAKGMVKAFWGLETLADGQKSVVGSWDADVKSSVYRTSVNVWRKNEGCWEGAAALLAVPFASAGAGVGGKAVWTLSAEESSTKWKELCEYATGKALDYGVDAVAVVDGVAEIVVEAKEEMVVGSSSRERSSSPLCGTPRSGVSSVSGACSSTVAAALIQVSDLLLDNIDVTEARDVPASLVSLVNETMKTTYPMSTRNVSPATWLVQTLTRTVEQCPESFVGGLIEALSDSLAVWLSDESEVWSEDALDYTFVPLYQHLLLRIQTLPKDLGFLDAVSPLLESVFSGARAMPEAVMGSFKETFDTFWSMSPYSKMDEPAGGWPPRVRRCLGLDAINHVDQLEEAIETAPTALLAASPIIVPATPKRVVPGRKHDIGVSGVPRTPMANMNGFAHIPSPHRPRKESVDSSAPFPLPMVSPVSPVRRRRRTSSTNLSTGGMGLGMLFGSGLGSGSARGLGVGLAPGLDVMESPSKRRRVSAAVDGEGARDGEERVRGKGKENADANVSLGSPVRRGRGPASPARLMRPAAPLFEVVSVADRIMAASASAGAAAVVQGGSEEGKKRRRKMKERMGAKKGGVRRDVSPAESVASNCSKGSGGSTSSDDERWIADALIPFPSVEVGGGQQAGEGEEDVEMIVVKKRKRTLVMDAVLLPPVGTANAQGASRRRKLEHASATADVVGAVASTSELRTPPPPAKRVVSAPELECSKRKRKRSASIVIGPYPVAVDVQGDDPFDADVATPLPALKLPGLPSPTASAAAQEEEEEEEEEEASGEIVELPSSDDDPRYGQVTPHHIVSPALAQKTGKVYVSKMKRSASADSVLQAGSGSGLHVSFKDVMGSDDDDASMGEPGSSPSKKVAERRMLKRQSSLGGGEMKRLGQLNPVFSW</sequence>
<evidence type="ECO:0000313" key="2">
    <source>
        <dbReference type="EMBL" id="KAF6744468.1"/>
    </source>
</evidence>
<dbReference type="Proteomes" id="UP000521943">
    <property type="component" value="Unassembled WGS sequence"/>
</dbReference>
<name>A0A8H6LUL8_9AGAR</name>
<comment type="caution">
    <text evidence="2">The sequence shown here is derived from an EMBL/GenBank/DDBJ whole genome shotgun (WGS) entry which is preliminary data.</text>
</comment>
<feature type="region of interest" description="Disordered" evidence="1">
    <location>
        <begin position="564"/>
        <end position="585"/>
    </location>
</feature>
<feature type="region of interest" description="Disordered" evidence="1">
    <location>
        <begin position="1505"/>
        <end position="1554"/>
    </location>
</feature>
<feature type="region of interest" description="Disordered" evidence="1">
    <location>
        <begin position="1770"/>
        <end position="1837"/>
    </location>
</feature>
<organism evidence="2 3">
    <name type="scientific">Ephemerocybe angulata</name>
    <dbReference type="NCBI Taxonomy" id="980116"/>
    <lineage>
        <taxon>Eukaryota</taxon>
        <taxon>Fungi</taxon>
        <taxon>Dikarya</taxon>
        <taxon>Basidiomycota</taxon>
        <taxon>Agaricomycotina</taxon>
        <taxon>Agaricomycetes</taxon>
        <taxon>Agaricomycetidae</taxon>
        <taxon>Agaricales</taxon>
        <taxon>Agaricineae</taxon>
        <taxon>Psathyrellaceae</taxon>
        <taxon>Ephemerocybe</taxon>
    </lineage>
</organism>
<feature type="compositionally biased region" description="Basic and acidic residues" evidence="1">
    <location>
        <begin position="1434"/>
        <end position="1451"/>
    </location>
</feature>
<feature type="compositionally biased region" description="Acidic residues" evidence="1">
    <location>
        <begin position="1710"/>
        <end position="1722"/>
    </location>
</feature>
<feature type="region of interest" description="Disordered" evidence="1">
    <location>
        <begin position="1695"/>
        <end position="1751"/>
    </location>
</feature>
<reference evidence="2 3" key="1">
    <citation type="submission" date="2020-07" db="EMBL/GenBank/DDBJ databases">
        <title>Comparative genomics of pyrophilous fungi reveals a link between fire events and developmental genes.</title>
        <authorList>
            <consortium name="DOE Joint Genome Institute"/>
            <person name="Steindorff A.S."/>
            <person name="Carver A."/>
            <person name="Calhoun S."/>
            <person name="Stillman K."/>
            <person name="Liu H."/>
            <person name="Lipzen A."/>
            <person name="Pangilinan J."/>
            <person name="Labutti K."/>
            <person name="Bruns T.D."/>
            <person name="Grigoriev I.V."/>
        </authorList>
    </citation>
    <scope>NUCLEOTIDE SEQUENCE [LARGE SCALE GENOMIC DNA]</scope>
    <source>
        <strain evidence="2 3">CBS 144469</strain>
    </source>
</reference>
<evidence type="ECO:0000313" key="3">
    <source>
        <dbReference type="Proteomes" id="UP000521943"/>
    </source>
</evidence>
<feature type="region of interest" description="Disordered" evidence="1">
    <location>
        <begin position="35"/>
        <end position="122"/>
    </location>
</feature>
<feature type="region of interest" description="Disordered" evidence="1">
    <location>
        <begin position="239"/>
        <end position="264"/>
    </location>
</feature>
<evidence type="ECO:0008006" key="4">
    <source>
        <dbReference type="Google" id="ProtNLM"/>
    </source>
</evidence>
<dbReference type="EMBL" id="JACGCI010000120">
    <property type="protein sequence ID" value="KAF6744468.1"/>
    <property type="molecule type" value="Genomic_DNA"/>
</dbReference>
<feature type="region of interest" description="Disordered" evidence="1">
    <location>
        <begin position="1420"/>
        <end position="1470"/>
    </location>
</feature>